<evidence type="ECO:0008006" key="5">
    <source>
        <dbReference type="Google" id="ProtNLM"/>
    </source>
</evidence>
<name>A0A8K0RRB6_9HYPO</name>
<dbReference type="EMBL" id="JAGPXF010000005">
    <property type="protein sequence ID" value="KAH7242091.1"/>
    <property type="molecule type" value="Genomic_DNA"/>
</dbReference>
<keyword evidence="4" id="KW-1185">Reference proteome</keyword>
<evidence type="ECO:0000256" key="2">
    <source>
        <dbReference type="SAM" id="SignalP"/>
    </source>
</evidence>
<keyword evidence="2" id="KW-0732">Signal</keyword>
<feature type="compositionally biased region" description="Low complexity" evidence="1">
    <location>
        <begin position="145"/>
        <end position="174"/>
    </location>
</feature>
<protein>
    <recommendedName>
        <fullName evidence="5">Infection structure specific protein</fullName>
    </recommendedName>
</protein>
<feature type="signal peptide" evidence="2">
    <location>
        <begin position="1"/>
        <end position="20"/>
    </location>
</feature>
<dbReference type="OrthoDB" id="4845881at2759"/>
<evidence type="ECO:0000313" key="4">
    <source>
        <dbReference type="Proteomes" id="UP000813427"/>
    </source>
</evidence>
<dbReference type="Proteomes" id="UP000813427">
    <property type="component" value="Unassembled WGS sequence"/>
</dbReference>
<evidence type="ECO:0000313" key="3">
    <source>
        <dbReference type="EMBL" id="KAH7242091.1"/>
    </source>
</evidence>
<feature type="region of interest" description="Disordered" evidence="1">
    <location>
        <begin position="144"/>
        <end position="177"/>
    </location>
</feature>
<sequence>MQYLRLSFFAAAMAASVANAQLEQRDLDECTSAANALVDGLSAMPTPDKSLDSYFAKETQWEAVVSECVIPAVTGSMAAAYTSYAKSFESWVSEFEGDLSSVYDACKDVPEVMDKLSSVAIPASGFCSSFSWADATAMGTATAKVTDSTTGSATGSVTETASSTSTPTNTAENAGTRGSGMNAAAVIAVVGLAIAGAY</sequence>
<comment type="caution">
    <text evidence="3">The sequence shown here is derived from an EMBL/GenBank/DDBJ whole genome shotgun (WGS) entry which is preliminary data.</text>
</comment>
<dbReference type="AlphaFoldDB" id="A0A8K0RRB6"/>
<accession>A0A8K0RRB6</accession>
<proteinExistence type="predicted"/>
<reference evidence="3" key="1">
    <citation type="journal article" date="2021" name="Nat. Commun.">
        <title>Genetic determinants of endophytism in the Arabidopsis root mycobiome.</title>
        <authorList>
            <person name="Mesny F."/>
            <person name="Miyauchi S."/>
            <person name="Thiergart T."/>
            <person name="Pickel B."/>
            <person name="Atanasova L."/>
            <person name="Karlsson M."/>
            <person name="Huettel B."/>
            <person name="Barry K.W."/>
            <person name="Haridas S."/>
            <person name="Chen C."/>
            <person name="Bauer D."/>
            <person name="Andreopoulos W."/>
            <person name="Pangilinan J."/>
            <person name="LaButti K."/>
            <person name="Riley R."/>
            <person name="Lipzen A."/>
            <person name="Clum A."/>
            <person name="Drula E."/>
            <person name="Henrissat B."/>
            <person name="Kohler A."/>
            <person name="Grigoriev I.V."/>
            <person name="Martin F.M."/>
            <person name="Hacquard S."/>
        </authorList>
    </citation>
    <scope>NUCLEOTIDE SEQUENCE</scope>
    <source>
        <strain evidence="3">MPI-SDFR-AT-0068</strain>
    </source>
</reference>
<feature type="chain" id="PRO_5035441205" description="Infection structure specific protein" evidence="2">
    <location>
        <begin position="21"/>
        <end position="198"/>
    </location>
</feature>
<gene>
    <name evidence="3" type="ORF">BKA59DRAFT_480059</name>
</gene>
<organism evidence="3 4">
    <name type="scientific">Fusarium tricinctum</name>
    <dbReference type="NCBI Taxonomy" id="61284"/>
    <lineage>
        <taxon>Eukaryota</taxon>
        <taxon>Fungi</taxon>
        <taxon>Dikarya</taxon>
        <taxon>Ascomycota</taxon>
        <taxon>Pezizomycotina</taxon>
        <taxon>Sordariomycetes</taxon>
        <taxon>Hypocreomycetidae</taxon>
        <taxon>Hypocreales</taxon>
        <taxon>Nectriaceae</taxon>
        <taxon>Fusarium</taxon>
        <taxon>Fusarium tricinctum species complex</taxon>
    </lineage>
</organism>
<evidence type="ECO:0000256" key="1">
    <source>
        <dbReference type="SAM" id="MobiDB-lite"/>
    </source>
</evidence>